<dbReference type="EMBL" id="JAGPYM010000006">
    <property type="protein sequence ID" value="KAH6892894.1"/>
    <property type="molecule type" value="Genomic_DNA"/>
</dbReference>
<feature type="compositionally biased region" description="Basic and acidic residues" evidence="1">
    <location>
        <begin position="187"/>
        <end position="199"/>
    </location>
</feature>
<accession>A0A9P8W765</accession>
<gene>
    <name evidence="3" type="ORF">B0T10DRAFT_436508</name>
</gene>
<evidence type="ECO:0000313" key="3">
    <source>
        <dbReference type="EMBL" id="KAH6892894.1"/>
    </source>
</evidence>
<keyword evidence="4" id="KW-1185">Reference proteome</keyword>
<feature type="non-terminal residue" evidence="3">
    <location>
        <position position="1"/>
    </location>
</feature>
<dbReference type="Proteomes" id="UP000777438">
    <property type="component" value="Unassembled WGS sequence"/>
</dbReference>
<evidence type="ECO:0000259" key="2">
    <source>
        <dbReference type="Pfam" id="PF17111"/>
    </source>
</evidence>
<comment type="caution">
    <text evidence="3">The sequence shown here is derived from an EMBL/GenBank/DDBJ whole genome shotgun (WGS) entry which is preliminary data.</text>
</comment>
<feature type="region of interest" description="Disordered" evidence="1">
    <location>
        <begin position="178"/>
        <end position="199"/>
    </location>
</feature>
<dbReference type="OrthoDB" id="3546600at2759"/>
<evidence type="ECO:0000256" key="1">
    <source>
        <dbReference type="SAM" id="MobiDB-lite"/>
    </source>
</evidence>
<proteinExistence type="predicted"/>
<name>A0A9P8W765_9HYPO</name>
<dbReference type="InterPro" id="IPR031348">
    <property type="entry name" value="PigL_N"/>
</dbReference>
<organism evidence="3 4">
    <name type="scientific">Thelonectria olida</name>
    <dbReference type="NCBI Taxonomy" id="1576542"/>
    <lineage>
        <taxon>Eukaryota</taxon>
        <taxon>Fungi</taxon>
        <taxon>Dikarya</taxon>
        <taxon>Ascomycota</taxon>
        <taxon>Pezizomycotina</taxon>
        <taxon>Sordariomycetes</taxon>
        <taxon>Hypocreomycetidae</taxon>
        <taxon>Hypocreales</taxon>
        <taxon>Nectriaceae</taxon>
        <taxon>Thelonectria</taxon>
    </lineage>
</organism>
<protein>
    <recommendedName>
        <fullName evidence="2">Azaphilone pigments biosynthesis cluster protein L N-terminal domain-containing protein</fullName>
    </recommendedName>
</protein>
<feature type="domain" description="Azaphilone pigments biosynthesis cluster protein L N-terminal" evidence="2">
    <location>
        <begin position="4"/>
        <end position="188"/>
    </location>
</feature>
<evidence type="ECO:0000313" key="4">
    <source>
        <dbReference type="Proteomes" id="UP000777438"/>
    </source>
</evidence>
<reference evidence="3 4" key="1">
    <citation type="journal article" date="2021" name="Nat. Commun.">
        <title>Genetic determinants of endophytism in the Arabidopsis root mycobiome.</title>
        <authorList>
            <person name="Mesny F."/>
            <person name="Miyauchi S."/>
            <person name="Thiergart T."/>
            <person name="Pickel B."/>
            <person name="Atanasova L."/>
            <person name="Karlsson M."/>
            <person name="Huettel B."/>
            <person name="Barry K.W."/>
            <person name="Haridas S."/>
            <person name="Chen C."/>
            <person name="Bauer D."/>
            <person name="Andreopoulos W."/>
            <person name="Pangilinan J."/>
            <person name="LaButti K."/>
            <person name="Riley R."/>
            <person name="Lipzen A."/>
            <person name="Clum A."/>
            <person name="Drula E."/>
            <person name="Henrissat B."/>
            <person name="Kohler A."/>
            <person name="Grigoriev I.V."/>
            <person name="Martin F.M."/>
            <person name="Hacquard S."/>
        </authorList>
    </citation>
    <scope>NUCLEOTIDE SEQUENCE [LARGE SCALE GENOMIC DNA]</scope>
    <source>
        <strain evidence="3 4">MPI-CAGE-CH-0241</strain>
    </source>
</reference>
<dbReference type="Pfam" id="PF17111">
    <property type="entry name" value="PigL_N"/>
    <property type="match status" value="1"/>
</dbReference>
<sequence>MAKAIDQSSGVLAIASVAESSMSLYDTVQSFQSNPKQLRDLSEELKALNGTLASLHDVLRITPDINLTVLELPLKLCGDRCKDLQMEILKCSSRSRGNRTSFRDWVMLRYMVRGVEGVRQLLLRYISTFDIFLADVNLRKLSATKQTLESYKKLINTDHLESYFQKLDEKLQVLSKSTAKGSVASTEEPHNEGKREHRDRMGLTATQLLGHIRELSDCLEAKTMQGAVSEEFASSARLREECEAISQCMDACIKAGKHLEAKLSATEANQLSVSATSEILRPRGRNLGLQSQQIVGHLSDDTVRSL</sequence>
<dbReference type="AlphaFoldDB" id="A0A9P8W765"/>